<sequence>MRHSAPELEEELQEKKTRGADHDLWAAGHGDPLAGRPVLRGLAAGLREAGIRASWPTDPARLDEITALVAAAVQQDANAARTPGRTTAEWVTAYLRRWRSLPAPPARSMPVTAPMPLGPPAAADPVAALARSAAAREALRQQLATAGRPAG</sequence>
<evidence type="ECO:0000256" key="1">
    <source>
        <dbReference type="SAM" id="MobiDB-lite"/>
    </source>
</evidence>
<evidence type="ECO:0000313" key="3">
    <source>
        <dbReference type="Proteomes" id="UP000305282"/>
    </source>
</evidence>
<dbReference type="RefSeq" id="WP_136447269.1">
    <property type="nucleotide sequence ID" value="NZ_SSXH01000086.1"/>
</dbReference>
<evidence type="ECO:0000313" key="2">
    <source>
        <dbReference type="EMBL" id="THJ75381.1"/>
    </source>
</evidence>
<comment type="caution">
    <text evidence="2">The sequence shown here is derived from an EMBL/GenBank/DDBJ whole genome shotgun (WGS) entry which is preliminary data.</text>
</comment>
<keyword evidence="3" id="KW-1185">Reference proteome</keyword>
<feature type="compositionally biased region" description="Basic and acidic residues" evidence="1">
    <location>
        <begin position="13"/>
        <end position="24"/>
    </location>
</feature>
<feature type="region of interest" description="Disordered" evidence="1">
    <location>
        <begin position="1"/>
        <end position="31"/>
    </location>
</feature>
<reference evidence="2 3" key="1">
    <citation type="submission" date="2019-04" db="EMBL/GenBank/DDBJ databases">
        <title>Draft genome sequences for three unisolated Alnus-infective Frankia Sp+ strains, AgTrS, AiOr and AvVan, the first sequenced Frankia strains able to sporulate in-planta.</title>
        <authorList>
            <person name="Bethencourt L."/>
            <person name="Vautrin F."/>
            <person name="Taib N."/>
            <person name="Dubost A."/>
            <person name="Castro-Garcia L."/>
            <person name="Imbaud O."/>
            <person name="Abrouk D."/>
            <person name="Fournier P."/>
            <person name="Briolay J."/>
            <person name="Nguyen A."/>
            <person name="Normand P."/>
            <person name="Fernandez M.P."/>
            <person name="Brochier-Armanet C."/>
            <person name="Herrera-Belaroussi A."/>
        </authorList>
    </citation>
    <scope>NUCLEOTIDE SEQUENCE [LARGE SCALE GENOMIC DNA]</scope>
    <source>
        <strain evidence="2 3">AvVan</strain>
    </source>
</reference>
<gene>
    <name evidence="2" type="ORF">E7Y31_05785</name>
</gene>
<proteinExistence type="predicted"/>
<accession>A0A4S5ESH7</accession>
<name>A0A4S5ESH7_9ACTN</name>
<protein>
    <submittedName>
        <fullName evidence="2">Uncharacterized protein</fullName>
    </submittedName>
</protein>
<dbReference type="EMBL" id="SSXH01000086">
    <property type="protein sequence ID" value="THJ75381.1"/>
    <property type="molecule type" value="Genomic_DNA"/>
</dbReference>
<dbReference type="AlphaFoldDB" id="A0A4S5ESH7"/>
<dbReference type="Proteomes" id="UP000305282">
    <property type="component" value="Unassembled WGS sequence"/>
</dbReference>
<organism evidence="2 3">
    <name type="scientific">Candidatus Frankia alpina</name>
    <dbReference type="NCBI Taxonomy" id="2699483"/>
    <lineage>
        <taxon>Bacteria</taxon>
        <taxon>Bacillati</taxon>
        <taxon>Actinomycetota</taxon>
        <taxon>Actinomycetes</taxon>
        <taxon>Frankiales</taxon>
        <taxon>Frankiaceae</taxon>
        <taxon>Frankia</taxon>
    </lineage>
</organism>